<dbReference type="Proteomes" id="UP000512167">
    <property type="component" value="Chromosome"/>
</dbReference>
<dbReference type="PROSITE" id="PS51482">
    <property type="entry name" value="DEGV"/>
    <property type="match status" value="1"/>
</dbReference>
<dbReference type="InterPro" id="IPR050270">
    <property type="entry name" value="DegV_domain_contain"/>
</dbReference>
<dbReference type="GO" id="GO:0008289">
    <property type="term" value="F:lipid binding"/>
    <property type="evidence" value="ECO:0007669"/>
    <property type="project" value="UniProtKB-KW"/>
</dbReference>
<gene>
    <name evidence="2" type="ORF">HF295_04245</name>
</gene>
<dbReference type="PANTHER" id="PTHR33434">
    <property type="entry name" value="DEGV DOMAIN-CONTAINING PROTEIN DR_1986-RELATED"/>
    <property type="match status" value="1"/>
</dbReference>
<organism evidence="2 3">
    <name type="scientific">Hujiaoplasma nucleasis</name>
    <dbReference type="NCBI Taxonomy" id="2725268"/>
    <lineage>
        <taxon>Bacteria</taxon>
        <taxon>Bacillati</taxon>
        <taxon>Mycoplasmatota</taxon>
        <taxon>Mollicutes</taxon>
        <taxon>Candidatus Izemoplasmatales</taxon>
        <taxon>Hujiaoplasmataceae</taxon>
        <taxon>Hujiaoplasma</taxon>
    </lineage>
</organism>
<dbReference type="AlphaFoldDB" id="A0A7L6N541"/>
<dbReference type="EMBL" id="CP051151">
    <property type="protein sequence ID" value="QLY40115.1"/>
    <property type="molecule type" value="Genomic_DNA"/>
</dbReference>
<keyword evidence="3" id="KW-1185">Reference proteome</keyword>
<evidence type="ECO:0000256" key="1">
    <source>
        <dbReference type="ARBA" id="ARBA00023121"/>
    </source>
</evidence>
<dbReference type="InterPro" id="IPR043168">
    <property type="entry name" value="DegV_C"/>
</dbReference>
<evidence type="ECO:0000313" key="3">
    <source>
        <dbReference type="Proteomes" id="UP000512167"/>
    </source>
</evidence>
<dbReference type="InterPro" id="IPR003797">
    <property type="entry name" value="DegV"/>
</dbReference>
<evidence type="ECO:0000313" key="2">
    <source>
        <dbReference type="EMBL" id="QLY40115.1"/>
    </source>
</evidence>
<dbReference type="Gene3D" id="3.30.1180.10">
    <property type="match status" value="1"/>
</dbReference>
<dbReference type="RefSeq" id="WP_312030936.1">
    <property type="nucleotide sequence ID" value="NZ_CP051151.1"/>
</dbReference>
<name>A0A7L6N541_9MOLU</name>
<reference evidence="2 3" key="1">
    <citation type="submission" date="2020-04" db="EMBL/GenBank/DDBJ databases">
        <authorList>
            <person name="Zheng R.K."/>
            <person name="Sun C.M."/>
        </authorList>
    </citation>
    <scope>NUCLEOTIDE SEQUENCE [LARGE SCALE GENOMIC DNA]</scope>
    <source>
        <strain evidence="3">zrk29</strain>
    </source>
</reference>
<dbReference type="PANTHER" id="PTHR33434:SF2">
    <property type="entry name" value="FATTY ACID-BINDING PROTEIN TM_1468"/>
    <property type="match status" value="1"/>
</dbReference>
<proteinExistence type="predicted"/>
<sequence length="285" mass="32552">MKKLGLMVCTNSAIDYIDHNIDVRVVRSTILLGDKEYVDYEELTADKFYDKLEEDSSLFPRTSMASTGKMLEFYETLRDEGCDTILFVTISSGMSGIYDNAMMAAKMVEGVDVHVFNSKSVGYIECKMIFEAYKAYQEGKSIDEIIKDLEYIRDNNHIYFAVNDLRYLVKNGRLTNAQAFMANILKIKPLLEINNEGKVVSIEKIRTFKKAVNRVIEKFLEETENTDVEPFIIHANNPETAQYVREQVLEVRPEYKEIKDYLLTPAVGAHSGPGAITIGYIKTRK</sequence>
<dbReference type="NCBIfam" id="TIGR00762">
    <property type="entry name" value="DegV"/>
    <property type="match status" value="1"/>
</dbReference>
<dbReference type="KEGG" id="tbk:HF295_04245"/>
<dbReference type="Pfam" id="PF02645">
    <property type="entry name" value="DegV"/>
    <property type="match status" value="1"/>
</dbReference>
<dbReference type="SUPFAM" id="SSF82549">
    <property type="entry name" value="DAK1/DegV-like"/>
    <property type="match status" value="1"/>
</dbReference>
<protein>
    <submittedName>
        <fullName evidence="2">DegV family protein</fullName>
    </submittedName>
</protein>
<keyword evidence="1" id="KW-0446">Lipid-binding</keyword>
<accession>A0A7L6N541</accession>
<dbReference type="Gene3D" id="3.40.50.10170">
    <property type="match status" value="1"/>
</dbReference>